<keyword evidence="9" id="KW-0256">Endoplasmic reticulum</keyword>
<evidence type="ECO:0000256" key="13">
    <source>
        <dbReference type="ARBA" id="ARBA00023136"/>
    </source>
</evidence>
<dbReference type="GO" id="GO:0031966">
    <property type="term" value="C:mitochondrial membrane"/>
    <property type="evidence" value="ECO:0007669"/>
    <property type="project" value="UniProtKB-SubCell"/>
</dbReference>
<evidence type="ECO:0000256" key="21">
    <source>
        <dbReference type="ARBA" id="ARBA00075863"/>
    </source>
</evidence>
<evidence type="ECO:0000313" key="26">
    <source>
        <dbReference type="Proteomes" id="UP000515152"/>
    </source>
</evidence>
<keyword evidence="16" id="KW-0413">Isomerase</keyword>
<feature type="domain" description="Thioredoxin" evidence="25">
    <location>
        <begin position="43"/>
        <end position="161"/>
    </location>
</feature>
<evidence type="ECO:0000256" key="3">
    <source>
        <dbReference type="ARBA" id="ARBA00004613"/>
    </source>
</evidence>
<dbReference type="FunFam" id="3.40.30.10:FF:000117">
    <property type="entry name" value="thioredoxin-related transmembrane protein 1"/>
    <property type="match status" value="1"/>
</dbReference>
<evidence type="ECO:0000256" key="19">
    <source>
        <dbReference type="ARBA" id="ARBA00062962"/>
    </source>
</evidence>
<dbReference type="RefSeq" id="XP_012692188.2">
    <property type="nucleotide sequence ID" value="XM_012836734.3"/>
</dbReference>
<comment type="subcellular location">
    <subcellularLocation>
        <location evidence="1">Endoplasmic reticulum membrane</location>
        <topology evidence="1">Single-pass type I membrane protein</topology>
    </subcellularLocation>
    <subcellularLocation>
        <location evidence="2">Mitochondrion membrane</location>
        <topology evidence="2">Single-pass type I membrane protein</topology>
    </subcellularLocation>
    <subcellularLocation>
        <location evidence="3">Secreted</location>
    </subcellularLocation>
</comment>
<evidence type="ECO:0000259" key="25">
    <source>
        <dbReference type="PROSITE" id="PS51352"/>
    </source>
</evidence>
<dbReference type="GO" id="GO:0015036">
    <property type="term" value="F:disulfide oxidoreductase activity"/>
    <property type="evidence" value="ECO:0007669"/>
    <property type="project" value="TreeGrafter"/>
</dbReference>
<evidence type="ECO:0000256" key="18">
    <source>
        <dbReference type="ARBA" id="ARBA00023288"/>
    </source>
</evidence>
<evidence type="ECO:0000256" key="8">
    <source>
        <dbReference type="ARBA" id="ARBA00022729"/>
    </source>
</evidence>
<keyword evidence="17" id="KW-0676">Redox-active center</keyword>
<evidence type="ECO:0000256" key="11">
    <source>
        <dbReference type="ARBA" id="ARBA00022989"/>
    </source>
</evidence>
<evidence type="ECO:0000256" key="17">
    <source>
        <dbReference type="ARBA" id="ARBA00023284"/>
    </source>
</evidence>
<dbReference type="PROSITE" id="PS51352">
    <property type="entry name" value="THIOREDOXIN_2"/>
    <property type="match status" value="1"/>
</dbReference>
<dbReference type="InterPro" id="IPR017937">
    <property type="entry name" value="Thioredoxin_CS"/>
</dbReference>
<name>A0A6P3W9H4_CLUHA</name>
<evidence type="ECO:0000256" key="10">
    <source>
        <dbReference type="ARBA" id="ARBA00022982"/>
    </source>
</evidence>
<dbReference type="PANTHER" id="PTHR46107">
    <property type="entry name" value="DUMPY: SHORTER THAN WILD-TYPE"/>
    <property type="match status" value="1"/>
</dbReference>
<evidence type="ECO:0000256" key="24">
    <source>
        <dbReference type="SAM" id="Phobius"/>
    </source>
</evidence>
<reference evidence="27" key="1">
    <citation type="submission" date="2025-08" db="UniProtKB">
        <authorList>
            <consortium name="RefSeq"/>
        </authorList>
    </citation>
    <scope>IDENTIFICATION</scope>
</reference>
<organism evidence="26 27">
    <name type="scientific">Clupea harengus</name>
    <name type="common">Atlantic herring</name>
    <dbReference type="NCBI Taxonomy" id="7950"/>
    <lineage>
        <taxon>Eukaryota</taxon>
        <taxon>Metazoa</taxon>
        <taxon>Chordata</taxon>
        <taxon>Craniata</taxon>
        <taxon>Vertebrata</taxon>
        <taxon>Euteleostomi</taxon>
        <taxon>Actinopterygii</taxon>
        <taxon>Neopterygii</taxon>
        <taxon>Teleostei</taxon>
        <taxon>Clupei</taxon>
        <taxon>Clupeiformes</taxon>
        <taxon>Clupeoidei</taxon>
        <taxon>Clupeidae</taxon>
        <taxon>Clupea</taxon>
    </lineage>
</organism>
<dbReference type="GO" id="GO:0090331">
    <property type="term" value="P:negative regulation of platelet aggregation"/>
    <property type="evidence" value="ECO:0007669"/>
    <property type="project" value="UniProtKB-ARBA"/>
</dbReference>
<dbReference type="KEGG" id="char:105908256"/>
<dbReference type="GO" id="GO:0005789">
    <property type="term" value="C:endoplasmic reticulum membrane"/>
    <property type="evidence" value="ECO:0007669"/>
    <property type="project" value="UniProtKB-SubCell"/>
</dbReference>
<evidence type="ECO:0000256" key="2">
    <source>
        <dbReference type="ARBA" id="ARBA00004583"/>
    </source>
</evidence>
<dbReference type="SUPFAM" id="SSF52833">
    <property type="entry name" value="Thioredoxin-like"/>
    <property type="match status" value="1"/>
</dbReference>
<feature type="transmembrane region" description="Helical" evidence="24">
    <location>
        <begin position="211"/>
        <end position="236"/>
    </location>
</feature>
<dbReference type="PROSITE" id="PS00194">
    <property type="entry name" value="THIOREDOXIN_1"/>
    <property type="match status" value="1"/>
</dbReference>
<keyword evidence="18" id="KW-0449">Lipoprotein</keyword>
<evidence type="ECO:0000256" key="9">
    <source>
        <dbReference type="ARBA" id="ARBA00022824"/>
    </source>
</evidence>
<dbReference type="Proteomes" id="UP000515152">
    <property type="component" value="Chromosome 14"/>
</dbReference>
<gene>
    <name evidence="27" type="primary">tmx1</name>
</gene>
<feature type="compositionally biased region" description="Basic and acidic residues" evidence="23">
    <location>
        <begin position="283"/>
        <end position="310"/>
    </location>
</feature>
<keyword evidence="13 24" id="KW-0472">Membrane</keyword>
<dbReference type="InterPro" id="IPR013766">
    <property type="entry name" value="Thioredoxin_domain"/>
</dbReference>
<evidence type="ECO:0000256" key="23">
    <source>
        <dbReference type="SAM" id="MobiDB-lite"/>
    </source>
</evidence>
<keyword evidence="15" id="KW-1015">Disulfide bond</keyword>
<evidence type="ECO:0000256" key="12">
    <source>
        <dbReference type="ARBA" id="ARBA00023128"/>
    </source>
</evidence>
<keyword evidence="4" id="KW-0813">Transport</keyword>
<evidence type="ECO:0000313" key="27">
    <source>
        <dbReference type="RefSeq" id="XP_012692188.2"/>
    </source>
</evidence>
<dbReference type="PANTHER" id="PTHR46107:SF2">
    <property type="entry name" value="THIOREDOXIN-RELATED TRANSMEMBRANE PROTEIN 1"/>
    <property type="match status" value="1"/>
</dbReference>
<comment type="subunit">
    <text evidence="19">Interacts with ATP2A2.</text>
</comment>
<feature type="compositionally biased region" description="Acidic residues" evidence="23">
    <location>
        <begin position="263"/>
        <end position="282"/>
    </location>
</feature>
<dbReference type="InterPro" id="IPR036249">
    <property type="entry name" value="Thioredoxin-like_sf"/>
</dbReference>
<dbReference type="GO" id="GO:0005576">
    <property type="term" value="C:extracellular region"/>
    <property type="evidence" value="ECO:0007669"/>
    <property type="project" value="UniProtKB-SubCell"/>
</dbReference>
<evidence type="ECO:0000256" key="1">
    <source>
        <dbReference type="ARBA" id="ARBA00004115"/>
    </source>
</evidence>
<evidence type="ECO:0000256" key="22">
    <source>
        <dbReference type="ARBA" id="ARBA00076905"/>
    </source>
</evidence>
<proteinExistence type="predicted"/>
<feature type="region of interest" description="Disordered" evidence="23">
    <location>
        <begin position="263"/>
        <end position="324"/>
    </location>
</feature>
<evidence type="ECO:0000256" key="5">
    <source>
        <dbReference type="ARBA" id="ARBA00022525"/>
    </source>
</evidence>
<keyword evidence="10" id="KW-0249">Electron transport</keyword>
<dbReference type="CTD" id="81542"/>
<evidence type="ECO:0000256" key="14">
    <source>
        <dbReference type="ARBA" id="ARBA00023139"/>
    </source>
</evidence>
<keyword evidence="6" id="KW-0597">Phosphoprotein</keyword>
<protein>
    <recommendedName>
        <fullName evidence="20">Thioredoxin-related transmembrane protein 1</fullName>
    </recommendedName>
    <alternativeName>
        <fullName evidence="22">Protein disulfide-isomerase TMX1</fullName>
    </alternativeName>
    <alternativeName>
        <fullName evidence="21">Thioredoxin domain-containing protein 1</fullName>
    </alternativeName>
</protein>
<evidence type="ECO:0000256" key="16">
    <source>
        <dbReference type="ARBA" id="ARBA00023235"/>
    </source>
</evidence>
<dbReference type="CDD" id="cd02994">
    <property type="entry name" value="PDI_a_TMX"/>
    <property type="match status" value="1"/>
</dbReference>
<sequence>MLSGSSAYSEASCDPTMASLQDYEIGAARKHVIWRTCMFLFCVLVILKAPQPVLAKKDNLREITDGNWEDILTGEWMIEFFAPWCPACRQLQPVWGEFSEWGEDLGVNIAKVDVTEQPGLSGRFIITSLPTIYHCKDGVFRRYQGPRTKDDFMSFIDEKKWQNIEPVSSWFGPSSFMMNTMSALFKLSMFIRHCHNYLTEQLGIPVWGSYVIFALATLFSGLVLGLILVFIADFAFPSRRLQSNHYQRKQLSEQARLRHQIEDEQMADVEEDDEEDEDEEDESGSREDLWRKGRGSPEGRPDTFGDEALRRRVLAARQEEEEDT</sequence>
<dbReference type="OrthoDB" id="7869097at2759"/>
<dbReference type="Pfam" id="PF00085">
    <property type="entry name" value="Thioredoxin"/>
    <property type="match status" value="1"/>
</dbReference>
<keyword evidence="8" id="KW-0732">Signal</keyword>
<dbReference type="GO" id="GO:0003756">
    <property type="term" value="F:protein disulfide isomerase activity"/>
    <property type="evidence" value="ECO:0007669"/>
    <property type="project" value="UniProtKB-ARBA"/>
</dbReference>
<evidence type="ECO:0000256" key="6">
    <source>
        <dbReference type="ARBA" id="ARBA00022553"/>
    </source>
</evidence>
<keyword evidence="5" id="KW-0964">Secreted</keyword>
<evidence type="ECO:0000256" key="4">
    <source>
        <dbReference type="ARBA" id="ARBA00022448"/>
    </source>
</evidence>
<dbReference type="AlphaFoldDB" id="A0A6P3W9H4"/>
<keyword evidence="26" id="KW-1185">Reference proteome</keyword>
<dbReference type="GeneID" id="105908256"/>
<keyword evidence="11 24" id="KW-1133">Transmembrane helix</keyword>
<accession>A0A6P3W9H4</accession>
<keyword evidence="7 24" id="KW-0812">Transmembrane</keyword>
<keyword evidence="14" id="KW-0564">Palmitate</keyword>
<dbReference type="InterPro" id="IPR052454">
    <property type="entry name" value="TMX_domain-containing"/>
</dbReference>
<dbReference type="Gene3D" id="3.40.30.10">
    <property type="entry name" value="Glutaredoxin"/>
    <property type="match status" value="1"/>
</dbReference>
<keyword evidence="12" id="KW-0496">Mitochondrion</keyword>
<evidence type="ECO:0000256" key="20">
    <source>
        <dbReference type="ARBA" id="ARBA00072260"/>
    </source>
</evidence>
<evidence type="ECO:0000256" key="15">
    <source>
        <dbReference type="ARBA" id="ARBA00023157"/>
    </source>
</evidence>
<evidence type="ECO:0000256" key="7">
    <source>
        <dbReference type="ARBA" id="ARBA00022692"/>
    </source>
</evidence>